<reference evidence="3 4" key="1">
    <citation type="submission" date="2020-07" db="EMBL/GenBank/DDBJ databases">
        <title>Sequencing the genomes of 1000 actinobacteria strains.</title>
        <authorList>
            <person name="Klenk H.-P."/>
        </authorList>
    </citation>
    <scope>NUCLEOTIDE SEQUENCE [LARGE SCALE GENOMIC DNA]</scope>
    <source>
        <strain evidence="3 4">DSM 45927</strain>
    </source>
</reference>
<dbReference type="EMBL" id="JACCFO010000001">
    <property type="protein sequence ID" value="NYI95704.1"/>
    <property type="molecule type" value="Genomic_DNA"/>
</dbReference>
<keyword evidence="2" id="KW-0812">Transmembrane</keyword>
<sequence>MSTDERVVRGIFAPHDPAAAVRVGEDQRARARVAALAAAASAPPRAHRRAGRGRWMLLAAAGAAAALTVAGTVAVNTAAPAYAGPPPPPLAVVPAEVTDADEELLALADRAEDRPPVRGEGADVAYVHTSEWTLTMSQNADTDEEGWGVLPVDREVWRSLDDSGYAIERPQPPEHLSGDPDPLSRLFGEGPTEEEWGEGEGGNGMFLTWKPDTLPTDPDELAARLSTVDGVPSGGSARLFTALQTLYSEMPVDPEVQAAALRALADRDDVRFAGTATDREGREGLLFLTEDRESSEGEVLQRRIMFDPDTGMPLYHETVVVRSEYRNADELPIVNHYAALVETAWVSEVHEAP</sequence>
<dbReference type="Proteomes" id="UP000575985">
    <property type="component" value="Unassembled WGS sequence"/>
</dbReference>
<dbReference type="InterPro" id="IPR047789">
    <property type="entry name" value="CU044_5270-like"/>
</dbReference>
<keyword evidence="2" id="KW-1133">Transmembrane helix</keyword>
<evidence type="ECO:0000313" key="3">
    <source>
        <dbReference type="EMBL" id="NYI95704.1"/>
    </source>
</evidence>
<keyword evidence="4" id="KW-1185">Reference proteome</keyword>
<dbReference type="RefSeq" id="WP_179767186.1">
    <property type="nucleotide sequence ID" value="NZ_JACCFO010000001.1"/>
</dbReference>
<proteinExistence type="predicted"/>
<feature type="transmembrane region" description="Helical" evidence="2">
    <location>
        <begin position="55"/>
        <end position="75"/>
    </location>
</feature>
<comment type="caution">
    <text evidence="3">The sequence shown here is derived from an EMBL/GenBank/DDBJ whole genome shotgun (WGS) entry which is preliminary data.</text>
</comment>
<organism evidence="3 4">
    <name type="scientific">Streptomonospora nanhaiensis</name>
    <dbReference type="NCBI Taxonomy" id="1323731"/>
    <lineage>
        <taxon>Bacteria</taxon>
        <taxon>Bacillati</taxon>
        <taxon>Actinomycetota</taxon>
        <taxon>Actinomycetes</taxon>
        <taxon>Streptosporangiales</taxon>
        <taxon>Nocardiopsidaceae</taxon>
        <taxon>Streptomonospora</taxon>
    </lineage>
</organism>
<evidence type="ECO:0000256" key="1">
    <source>
        <dbReference type="SAM" id="MobiDB-lite"/>
    </source>
</evidence>
<feature type="region of interest" description="Disordered" evidence="1">
    <location>
        <begin position="165"/>
        <end position="201"/>
    </location>
</feature>
<dbReference type="AlphaFoldDB" id="A0A853BLY2"/>
<keyword evidence="2" id="KW-0472">Membrane</keyword>
<dbReference type="NCBIfam" id="NF038083">
    <property type="entry name" value="CU044_5270_fam"/>
    <property type="match status" value="1"/>
</dbReference>
<gene>
    <name evidence="3" type="ORF">HNR12_001981</name>
</gene>
<evidence type="ECO:0008006" key="5">
    <source>
        <dbReference type="Google" id="ProtNLM"/>
    </source>
</evidence>
<accession>A0A853BLY2</accession>
<evidence type="ECO:0000256" key="2">
    <source>
        <dbReference type="SAM" id="Phobius"/>
    </source>
</evidence>
<evidence type="ECO:0000313" key="4">
    <source>
        <dbReference type="Proteomes" id="UP000575985"/>
    </source>
</evidence>
<name>A0A853BLY2_9ACTN</name>
<protein>
    <recommendedName>
        <fullName evidence="5">CU044_5270 family protein</fullName>
    </recommendedName>
</protein>